<dbReference type="Pfam" id="PF00696">
    <property type="entry name" value="AA_kinase"/>
    <property type="match status" value="1"/>
</dbReference>
<dbReference type="InterPro" id="IPR003964">
    <property type="entry name" value="Carb_kinase"/>
</dbReference>
<dbReference type="SUPFAM" id="SSF53633">
    <property type="entry name" value="Carbamate kinase-like"/>
    <property type="match status" value="1"/>
</dbReference>
<dbReference type="Gene3D" id="3.40.1160.10">
    <property type="entry name" value="Acetylglutamate kinase-like"/>
    <property type="match status" value="1"/>
</dbReference>
<evidence type="ECO:0000313" key="8">
    <source>
        <dbReference type="Proteomes" id="UP000186400"/>
    </source>
</evidence>
<evidence type="ECO:0000259" key="6">
    <source>
        <dbReference type="Pfam" id="PF00696"/>
    </source>
</evidence>
<dbReference type="OrthoDB" id="9766717at2"/>
<protein>
    <recommendedName>
        <fullName evidence="4 5">Carbamate kinase</fullName>
    </recommendedName>
</protein>
<dbReference type="NCBIfam" id="NF009007">
    <property type="entry name" value="PRK12352.1"/>
    <property type="match status" value="1"/>
</dbReference>
<keyword evidence="3 5" id="KW-0418">Kinase</keyword>
<proteinExistence type="inferred from homology"/>
<dbReference type="STRING" id="159291.SAMN05920897_110115"/>
<dbReference type="PIRSF" id="PIRSF000723">
    <property type="entry name" value="Carbamate_kin"/>
    <property type="match status" value="1"/>
</dbReference>
<evidence type="ECO:0000256" key="4">
    <source>
        <dbReference type="NCBIfam" id="TIGR00746"/>
    </source>
</evidence>
<dbReference type="PANTHER" id="PTHR30409:SF1">
    <property type="entry name" value="CARBAMATE KINASE-RELATED"/>
    <property type="match status" value="1"/>
</dbReference>
<evidence type="ECO:0000256" key="1">
    <source>
        <dbReference type="ARBA" id="ARBA00011066"/>
    </source>
</evidence>
<dbReference type="GO" id="GO:0019546">
    <property type="term" value="P:L-arginine deiminase pathway"/>
    <property type="evidence" value="ECO:0007669"/>
    <property type="project" value="TreeGrafter"/>
</dbReference>
<keyword evidence="2 5" id="KW-0808">Transferase</keyword>
<keyword evidence="8" id="KW-1185">Reference proteome</keyword>
<gene>
    <name evidence="7" type="ORF">SAMN05920897_110115</name>
</gene>
<feature type="domain" description="Aspartate/glutamate/uridylate kinase" evidence="6">
    <location>
        <begin position="10"/>
        <end position="301"/>
    </location>
</feature>
<evidence type="ECO:0000256" key="2">
    <source>
        <dbReference type="ARBA" id="ARBA00022679"/>
    </source>
</evidence>
<dbReference type="FunFam" id="3.40.1160.10:FF:000007">
    <property type="entry name" value="Carbamate kinase"/>
    <property type="match status" value="1"/>
</dbReference>
<dbReference type="EMBL" id="FTMS01000010">
    <property type="protein sequence ID" value="SIQ54602.1"/>
    <property type="molecule type" value="Genomic_DNA"/>
</dbReference>
<dbReference type="InterPro" id="IPR036393">
    <property type="entry name" value="AceGlu_kinase-like_sf"/>
</dbReference>
<evidence type="ECO:0000256" key="5">
    <source>
        <dbReference type="PIRNR" id="PIRNR000723"/>
    </source>
</evidence>
<evidence type="ECO:0000256" key="3">
    <source>
        <dbReference type="ARBA" id="ARBA00022777"/>
    </source>
</evidence>
<dbReference type="NCBIfam" id="TIGR00746">
    <property type="entry name" value="arcC"/>
    <property type="match status" value="1"/>
</dbReference>
<sequence>MSHTQVDPHKLAVIALGGNAIIAKGQKGLVQEQFENVRRTVDPVVELIAQGYNFIVTHGNGPQVGNLLLQNELAREEVPEIPLAMLDAMTCGSMGYMIEQCLQNAMIRRGIWKNVVTIPAQVIVDRFDPAMEAPTKPIGPFYTEEQAQKLIQEKGWLLKEDAGRGWRRFVASPYPIDIVEKEAIRQLLRQQYLLVTGGGGGIPVSYHEDGTIEGVDCVIDKDLASMKLAIAVHARTLIIITGVPKVTLNFGTPQERSLDRITLAQARHYYQEGQFPAGSMGPKMMAAIEFVQADPENRVIITNEGSLMEAVAGREGTHIVAY</sequence>
<evidence type="ECO:0000313" key="7">
    <source>
        <dbReference type="EMBL" id="SIQ54602.1"/>
    </source>
</evidence>
<dbReference type="InterPro" id="IPR001048">
    <property type="entry name" value="Asp/Glu/Uridylate_kinase"/>
</dbReference>
<dbReference type="RefSeq" id="WP_076488948.1">
    <property type="nucleotide sequence ID" value="NZ_FTMS01000010.1"/>
</dbReference>
<dbReference type="PRINTS" id="PR01469">
    <property type="entry name" value="CARBMTKINASE"/>
</dbReference>
<dbReference type="AlphaFoldDB" id="A0A1N6TMG1"/>
<reference evidence="8" key="1">
    <citation type="submission" date="2017-01" db="EMBL/GenBank/DDBJ databases">
        <authorList>
            <person name="Varghese N."/>
            <person name="Submissions S."/>
        </authorList>
    </citation>
    <scope>NUCLEOTIDE SEQUENCE [LARGE SCALE GENOMIC DNA]</scope>
    <source>
        <strain evidence="8">ASpG1</strain>
    </source>
</reference>
<comment type="similarity">
    <text evidence="1 5">Belongs to the carbamate kinase family.</text>
</comment>
<dbReference type="Proteomes" id="UP000186400">
    <property type="component" value="Unassembled WGS sequence"/>
</dbReference>
<dbReference type="CDD" id="cd04235">
    <property type="entry name" value="AAK_CK"/>
    <property type="match status" value="1"/>
</dbReference>
<accession>A0A1N6TMG1</accession>
<name>A0A1N6TMG1_9SPIO</name>
<dbReference type="GO" id="GO:0008804">
    <property type="term" value="F:carbamate kinase activity"/>
    <property type="evidence" value="ECO:0007669"/>
    <property type="project" value="UniProtKB-UniRule"/>
</dbReference>
<dbReference type="GO" id="GO:0005829">
    <property type="term" value="C:cytosol"/>
    <property type="evidence" value="ECO:0007669"/>
    <property type="project" value="TreeGrafter"/>
</dbReference>
<organism evidence="7 8">
    <name type="scientific">Alkalispirochaeta americana</name>
    <dbReference type="NCBI Taxonomy" id="159291"/>
    <lineage>
        <taxon>Bacteria</taxon>
        <taxon>Pseudomonadati</taxon>
        <taxon>Spirochaetota</taxon>
        <taxon>Spirochaetia</taxon>
        <taxon>Spirochaetales</taxon>
        <taxon>Spirochaetaceae</taxon>
        <taxon>Alkalispirochaeta</taxon>
    </lineage>
</organism>
<dbReference type="PANTHER" id="PTHR30409">
    <property type="entry name" value="CARBAMATE KINASE"/>
    <property type="match status" value="1"/>
</dbReference>